<dbReference type="Proteomes" id="UP001172155">
    <property type="component" value="Unassembled WGS sequence"/>
</dbReference>
<comment type="caution">
    <text evidence="2">The sequence shown here is derived from an EMBL/GenBank/DDBJ whole genome shotgun (WGS) entry which is preliminary data.</text>
</comment>
<accession>A0AA40F7N5</accession>
<proteinExistence type="predicted"/>
<gene>
    <name evidence="2" type="ORF">B0T18DRAFT_1426</name>
</gene>
<dbReference type="AlphaFoldDB" id="A0AA40F7N5"/>
<name>A0AA40F7N5_9PEZI</name>
<reference evidence="2" key="1">
    <citation type="submission" date="2023-06" db="EMBL/GenBank/DDBJ databases">
        <title>Genome-scale phylogeny and comparative genomics of the fungal order Sordariales.</title>
        <authorList>
            <consortium name="Lawrence Berkeley National Laboratory"/>
            <person name="Hensen N."/>
            <person name="Bonometti L."/>
            <person name="Westerberg I."/>
            <person name="Brannstrom I.O."/>
            <person name="Guillou S."/>
            <person name="Cros-Aarteil S."/>
            <person name="Calhoun S."/>
            <person name="Haridas S."/>
            <person name="Kuo A."/>
            <person name="Mondo S."/>
            <person name="Pangilinan J."/>
            <person name="Riley R."/>
            <person name="LaButti K."/>
            <person name="Andreopoulos B."/>
            <person name="Lipzen A."/>
            <person name="Chen C."/>
            <person name="Yanf M."/>
            <person name="Daum C."/>
            <person name="Ng V."/>
            <person name="Clum A."/>
            <person name="Steindorff A."/>
            <person name="Ohm R."/>
            <person name="Martin F."/>
            <person name="Silar P."/>
            <person name="Natvig D."/>
            <person name="Lalanne C."/>
            <person name="Gautier V."/>
            <person name="Ament-velasquez S.L."/>
            <person name="Kruys A."/>
            <person name="Hutchinson M.I."/>
            <person name="Powell A.J."/>
            <person name="Barry K."/>
            <person name="Miller A.N."/>
            <person name="Grigoriev I.V."/>
            <person name="Debuchy R."/>
            <person name="Gladieux P."/>
            <person name="Thoren M.H."/>
            <person name="Johannesson H."/>
        </authorList>
    </citation>
    <scope>NUCLEOTIDE SEQUENCE</scope>
    <source>
        <strain evidence="2">SMH3187-1</strain>
    </source>
</reference>
<sequence length="242" mass="27029">MHGRPRGRGGGEHRTGPAMRRHRAAEQHQQEEEKVHLLVDGRVQVVIRVLQILLQPSPRSARVGGEADRIKGPWISGRKRGEKTTQCDGARGTRPYLLRILLCRIRDRDELRNQLALRRRGRHPRNLAGRPPAEFVSPKMRRQGTQPKSRHPTVDAPRSVCLLLLPNTAPALGLKVARDDLCDGNSKIGRLVVSWLGSVGDAHAWTLFAKKSRQRSRGEGGCFSLSRCFFVCCSAGKWGAVR</sequence>
<dbReference type="EMBL" id="JAUKUD010000001">
    <property type="protein sequence ID" value="KAK0752723.1"/>
    <property type="molecule type" value="Genomic_DNA"/>
</dbReference>
<feature type="region of interest" description="Disordered" evidence="1">
    <location>
        <begin position="121"/>
        <end position="154"/>
    </location>
</feature>
<protein>
    <submittedName>
        <fullName evidence="2">Uncharacterized protein</fullName>
    </submittedName>
</protein>
<feature type="region of interest" description="Disordered" evidence="1">
    <location>
        <begin position="1"/>
        <end position="32"/>
    </location>
</feature>
<evidence type="ECO:0000256" key="1">
    <source>
        <dbReference type="SAM" id="MobiDB-lite"/>
    </source>
</evidence>
<organism evidence="2 3">
    <name type="scientific">Schizothecium vesticola</name>
    <dbReference type="NCBI Taxonomy" id="314040"/>
    <lineage>
        <taxon>Eukaryota</taxon>
        <taxon>Fungi</taxon>
        <taxon>Dikarya</taxon>
        <taxon>Ascomycota</taxon>
        <taxon>Pezizomycotina</taxon>
        <taxon>Sordariomycetes</taxon>
        <taxon>Sordariomycetidae</taxon>
        <taxon>Sordariales</taxon>
        <taxon>Schizotheciaceae</taxon>
        <taxon>Schizothecium</taxon>
    </lineage>
</organism>
<evidence type="ECO:0000313" key="3">
    <source>
        <dbReference type="Proteomes" id="UP001172155"/>
    </source>
</evidence>
<keyword evidence="3" id="KW-1185">Reference proteome</keyword>
<evidence type="ECO:0000313" key="2">
    <source>
        <dbReference type="EMBL" id="KAK0752723.1"/>
    </source>
</evidence>